<evidence type="ECO:0000313" key="2">
    <source>
        <dbReference type="Proteomes" id="UP000321685"/>
    </source>
</evidence>
<evidence type="ECO:0008006" key="3">
    <source>
        <dbReference type="Google" id="ProtNLM"/>
    </source>
</evidence>
<dbReference type="EMBL" id="BJVJ01000125">
    <property type="protein sequence ID" value="GEL26935.1"/>
    <property type="molecule type" value="Genomic_DNA"/>
</dbReference>
<accession>A0A511DQ30</accession>
<reference evidence="1 2" key="1">
    <citation type="submission" date="2019-07" db="EMBL/GenBank/DDBJ databases">
        <title>Whole genome shotgun sequence of Pseudonocardia sulfidoxydans NBRC 16205.</title>
        <authorList>
            <person name="Hosoyama A."/>
            <person name="Uohara A."/>
            <person name="Ohji S."/>
            <person name="Ichikawa N."/>
        </authorList>
    </citation>
    <scope>NUCLEOTIDE SEQUENCE [LARGE SCALE GENOMIC DNA]</scope>
    <source>
        <strain evidence="1 2">NBRC 16205</strain>
    </source>
</reference>
<proteinExistence type="predicted"/>
<name>A0A511DQ30_9PSEU</name>
<protein>
    <recommendedName>
        <fullName evidence="3">Dihydrodiol dehydrogenase</fullName>
    </recommendedName>
</protein>
<dbReference type="AlphaFoldDB" id="A0A511DQ30"/>
<dbReference type="RefSeq" id="WP_147115778.1">
    <property type="nucleotide sequence ID" value="NZ_BJVJ01000125.1"/>
</dbReference>
<organism evidence="1 2">
    <name type="scientific">Pseudonocardia sulfidoxydans NBRC 16205</name>
    <dbReference type="NCBI Taxonomy" id="1223511"/>
    <lineage>
        <taxon>Bacteria</taxon>
        <taxon>Bacillati</taxon>
        <taxon>Actinomycetota</taxon>
        <taxon>Actinomycetes</taxon>
        <taxon>Pseudonocardiales</taxon>
        <taxon>Pseudonocardiaceae</taxon>
        <taxon>Pseudonocardia</taxon>
    </lineage>
</organism>
<dbReference type="Proteomes" id="UP000321685">
    <property type="component" value="Unassembled WGS sequence"/>
</dbReference>
<gene>
    <name evidence="1" type="ORF">PSU4_58890</name>
</gene>
<sequence length="74" mass="8475">MEERLKDDLDVVAEYSIVNEFAAVRVRKVRSRAGERLELHSPRHDKTVRLDATVLEALARQPAEVLSQFIDADE</sequence>
<comment type="caution">
    <text evidence="1">The sequence shown here is derived from an EMBL/GenBank/DDBJ whole genome shotgun (WGS) entry which is preliminary data.</text>
</comment>
<evidence type="ECO:0000313" key="1">
    <source>
        <dbReference type="EMBL" id="GEL26935.1"/>
    </source>
</evidence>
<keyword evidence="2" id="KW-1185">Reference proteome</keyword>
<dbReference type="OrthoDB" id="5120343at2"/>